<evidence type="ECO:0000259" key="1">
    <source>
        <dbReference type="Pfam" id="PF18572"/>
    </source>
</evidence>
<feature type="domain" description="Trehalose-6-phosphate phosphatase helical bundle" evidence="1">
    <location>
        <begin position="6"/>
        <end position="101"/>
    </location>
</feature>
<dbReference type="Proteomes" id="UP000306552">
    <property type="component" value="Unassembled WGS sequence"/>
</dbReference>
<sequence length="401" mass="45861">MKLEYLADFYAQMRLLRETRASIVNTLKSPSKGIDSEYLVQLDKIENQLKNIPQKKDLYQLKTHDEKLISLELYYELGDLKKDRIYLKQGQQALVKHLSEFNLNFDNDLKAGLKFLKEKTFSYFISDRDGTVSNYCGRYQSSVQSIYNAMYLSSFSKCVKDESVILTSAPLHHLGLLDISVQPQGEYALAGSKGRELVDTKNKTFNYPIEKQQQQQLDELNSAIEDLLKKPKYSSFKYIGSGLQYKFGQTTLARQDKNGSIPQHESLDLKDKINEILKSLDPEEENFKLEDTGKDLEIMLTVQEKDSQKVDFNKGHGVSFIANTLQYNFKNQPVLICGDTTSDLPMLDAAKEMEAILTCIFVTNDDDLKQKVYEKCEDALIVSSPDALVSILYQYSKNKNT</sequence>
<keyword evidence="4" id="KW-1185">Reference proteome</keyword>
<dbReference type="Gene3D" id="3.30.70.3080">
    <property type="match status" value="1"/>
</dbReference>
<dbReference type="Pfam" id="PF18572">
    <property type="entry name" value="T6PP_N"/>
    <property type="match status" value="1"/>
</dbReference>
<comment type="caution">
    <text evidence="3">The sequence shown here is derived from an EMBL/GenBank/DDBJ whole genome shotgun (WGS) entry which is preliminary data.</text>
</comment>
<dbReference type="AlphaFoldDB" id="A0A4U5TPR0"/>
<evidence type="ECO:0000259" key="2">
    <source>
        <dbReference type="Pfam" id="PF21141"/>
    </source>
</evidence>
<dbReference type="OrthoDB" id="656843at2"/>
<dbReference type="SUPFAM" id="SSF56784">
    <property type="entry name" value="HAD-like"/>
    <property type="match status" value="1"/>
</dbReference>
<protein>
    <submittedName>
        <fullName evidence="3">Trehalose 6-phosphate synthase</fullName>
    </submittedName>
</protein>
<feature type="domain" description="Trehalose-6-phosphate phosphatase C-terminal" evidence="2">
    <location>
        <begin position="124"/>
        <end position="387"/>
    </location>
</feature>
<evidence type="ECO:0000313" key="3">
    <source>
        <dbReference type="EMBL" id="TKS55418.1"/>
    </source>
</evidence>
<dbReference type="InterPro" id="IPR049063">
    <property type="entry name" value="T6PP_C"/>
</dbReference>
<dbReference type="Gene3D" id="3.40.50.1000">
    <property type="entry name" value="HAD superfamily/HAD-like"/>
    <property type="match status" value="1"/>
</dbReference>
<accession>A0A4U5TPR0</accession>
<organism evidence="3 4">
    <name type="scientific">Mesohalobacter halotolerans</name>
    <dbReference type="NCBI Taxonomy" id="1883405"/>
    <lineage>
        <taxon>Bacteria</taxon>
        <taxon>Pseudomonadati</taxon>
        <taxon>Bacteroidota</taxon>
        <taxon>Flavobacteriia</taxon>
        <taxon>Flavobacteriales</taxon>
        <taxon>Flavobacteriaceae</taxon>
        <taxon>Mesohalobacter</taxon>
    </lineage>
</organism>
<dbReference type="InterPro" id="IPR023214">
    <property type="entry name" value="HAD_sf"/>
</dbReference>
<gene>
    <name evidence="3" type="ORF">FCN74_11675</name>
</gene>
<dbReference type="EMBL" id="SWMU01000006">
    <property type="protein sequence ID" value="TKS55418.1"/>
    <property type="molecule type" value="Genomic_DNA"/>
</dbReference>
<dbReference type="InterPro" id="IPR036412">
    <property type="entry name" value="HAD-like_sf"/>
</dbReference>
<evidence type="ECO:0000313" key="4">
    <source>
        <dbReference type="Proteomes" id="UP000306552"/>
    </source>
</evidence>
<proteinExistence type="predicted"/>
<dbReference type="InterPro" id="IPR041064">
    <property type="entry name" value="T6PP_helical"/>
</dbReference>
<dbReference type="RefSeq" id="WP_138932789.1">
    <property type="nucleotide sequence ID" value="NZ_SWMU01000006.1"/>
</dbReference>
<dbReference type="Pfam" id="PF21141">
    <property type="entry name" value="T6PP_C"/>
    <property type="match status" value="1"/>
</dbReference>
<reference evidence="3 4" key="1">
    <citation type="submission" date="2019-04" db="EMBL/GenBank/DDBJ databases">
        <title>Psychroflexus halotolerans sp. nov., isolated from a marine solar saltern.</title>
        <authorList>
            <person name="Feng X."/>
        </authorList>
    </citation>
    <scope>NUCLEOTIDE SEQUENCE [LARGE SCALE GENOMIC DNA]</scope>
    <source>
        <strain evidence="3 4">WDS2C27</strain>
    </source>
</reference>
<name>A0A4U5TPR0_9FLAO</name>